<evidence type="ECO:0000313" key="8">
    <source>
        <dbReference type="EMBL" id="BBX53951.1"/>
    </source>
</evidence>
<dbReference type="Pfam" id="PF13180">
    <property type="entry name" value="PDZ_2"/>
    <property type="match status" value="1"/>
</dbReference>
<keyword evidence="6" id="KW-0472">Membrane</keyword>
<feature type="region of interest" description="Disordered" evidence="5">
    <location>
        <begin position="1"/>
        <end position="104"/>
    </location>
</feature>
<dbReference type="InterPro" id="IPR051201">
    <property type="entry name" value="Chloro_Bact_Ser_Proteases"/>
</dbReference>
<keyword evidence="6" id="KW-1133">Transmembrane helix</keyword>
<dbReference type="PANTHER" id="PTHR43343:SF3">
    <property type="entry name" value="PROTEASE DO-LIKE 8, CHLOROPLASTIC"/>
    <property type="match status" value="1"/>
</dbReference>
<evidence type="ECO:0000259" key="7">
    <source>
        <dbReference type="SMART" id="SM00228"/>
    </source>
</evidence>
<dbReference type="GO" id="GO:0004252">
    <property type="term" value="F:serine-type endopeptidase activity"/>
    <property type="evidence" value="ECO:0007669"/>
    <property type="project" value="InterPro"/>
</dbReference>
<dbReference type="KEGG" id="mpof:MPOR_49770"/>
<dbReference type="AlphaFoldDB" id="A0A6N4VH57"/>
<dbReference type="SMART" id="SM00228">
    <property type="entry name" value="PDZ"/>
    <property type="match status" value="1"/>
</dbReference>
<sequence>MTEYPRYPQNPNQGPRPGMHGSVPPGQVGPQQPYDWRYATEQQRQAFRSQYEAYRSDTYRNDTYRNDTYRGDPYRGAPMPQGPGQYLRPDGSTPPHTPRKRSRGTGLAVGAVALALLSGGIGGGVAMLVHPDHSTGISATGAAPSVPAASVPAGSVEQVALKVVPSVVKLEVDRGRASEEGSGVILSTDGLILTNNHVVAAAQAASSGAETKVTFADGSSAPFTVVGTDPGSDIAVVRAENVSGLTPITVGSSAELKVGQDVVAIGSPLGLEGTVTTGIISALNRPVAAGGDAQNQNTVLDAIQTDAAINPGNSGGALVNMNGELVGINSAIATLGADAGGAQGGSIGLGFAIPVDQAKRIADELIQTGTASRASLGVQVGNDAGIDGAKIVEVTSGGAASAAGLPNGVVVTKLDDRVIGSADALVAAVRSKAPGDTVTLTYVDPSGRSQTVQVTLGRAAQ</sequence>
<dbReference type="InterPro" id="IPR036034">
    <property type="entry name" value="PDZ_sf"/>
</dbReference>
<keyword evidence="2" id="KW-0645">Protease</keyword>
<evidence type="ECO:0000256" key="5">
    <source>
        <dbReference type="SAM" id="MobiDB-lite"/>
    </source>
</evidence>
<dbReference type="FunFam" id="2.40.10.10:FF:000001">
    <property type="entry name" value="Periplasmic serine protease DegS"/>
    <property type="match status" value="1"/>
</dbReference>
<protein>
    <submittedName>
        <fullName evidence="8">Peptidase S1</fullName>
    </submittedName>
</protein>
<dbReference type="Proteomes" id="UP000466785">
    <property type="component" value="Chromosome"/>
</dbReference>
<dbReference type="Gene3D" id="2.40.10.10">
    <property type="entry name" value="Trypsin-like serine proteases"/>
    <property type="match status" value="2"/>
</dbReference>
<feature type="compositionally biased region" description="Basic and acidic residues" evidence="5">
    <location>
        <begin position="54"/>
        <end position="73"/>
    </location>
</feature>
<dbReference type="Gene3D" id="2.30.42.10">
    <property type="match status" value="1"/>
</dbReference>
<dbReference type="RefSeq" id="WP_163678674.1">
    <property type="nucleotide sequence ID" value="NZ_AP022570.1"/>
</dbReference>
<dbReference type="PRINTS" id="PR00834">
    <property type="entry name" value="PROTEASES2C"/>
</dbReference>
<evidence type="ECO:0000256" key="2">
    <source>
        <dbReference type="ARBA" id="ARBA00022670"/>
    </source>
</evidence>
<comment type="similarity">
    <text evidence="1">Belongs to the peptidase S1C family.</text>
</comment>
<dbReference type="EMBL" id="AP022570">
    <property type="protein sequence ID" value="BBX53951.1"/>
    <property type="molecule type" value="Genomic_DNA"/>
</dbReference>
<name>A0A6N4VH57_9MYCO</name>
<dbReference type="InterPro" id="IPR043504">
    <property type="entry name" value="Peptidase_S1_PA_chymotrypsin"/>
</dbReference>
<evidence type="ECO:0000256" key="3">
    <source>
        <dbReference type="ARBA" id="ARBA00022801"/>
    </source>
</evidence>
<dbReference type="InterPro" id="IPR001478">
    <property type="entry name" value="PDZ"/>
</dbReference>
<evidence type="ECO:0000256" key="4">
    <source>
        <dbReference type="ARBA" id="ARBA00022825"/>
    </source>
</evidence>
<dbReference type="SUPFAM" id="SSF50156">
    <property type="entry name" value="PDZ domain-like"/>
    <property type="match status" value="1"/>
</dbReference>
<dbReference type="SUPFAM" id="SSF50494">
    <property type="entry name" value="Trypsin-like serine proteases"/>
    <property type="match status" value="1"/>
</dbReference>
<feature type="transmembrane region" description="Helical" evidence="6">
    <location>
        <begin position="107"/>
        <end position="129"/>
    </location>
</feature>
<keyword evidence="3" id="KW-0378">Hydrolase</keyword>
<dbReference type="InterPro" id="IPR009003">
    <property type="entry name" value="Peptidase_S1_PA"/>
</dbReference>
<keyword evidence="9" id="KW-1185">Reference proteome</keyword>
<keyword evidence="6" id="KW-0812">Transmembrane</keyword>
<evidence type="ECO:0000313" key="9">
    <source>
        <dbReference type="Proteomes" id="UP000466785"/>
    </source>
</evidence>
<keyword evidence="4" id="KW-0720">Serine protease</keyword>
<dbReference type="GO" id="GO:0006508">
    <property type="term" value="P:proteolysis"/>
    <property type="evidence" value="ECO:0007669"/>
    <property type="project" value="UniProtKB-KW"/>
</dbReference>
<gene>
    <name evidence="8" type="ORF">MPOR_49770</name>
</gene>
<reference evidence="8 9" key="1">
    <citation type="journal article" date="2019" name="Emerg. Microbes Infect.">
        <title>Comprehensive subspecies identification of 175 nontuberculous mycobacteria species based on 7547 genomic profiles.</title>
        <authorList>
            <person name="Matsumoto Y."/>
            <person name="Kinjo T."/>
            <person name="Motooka D."/>
            <person name="Nabeya D."/>
            <person name="Jung N."/>
            <person name="Uechi K."/>
            <person name="Horii T."/>
            <person name="Iida T."/>
            <person name="Fujita J."/>
            <person name="Nakamura S."/>
        </authorList>
    </citation>
    <scope>NUCLEOTIDE SEQUENCE [LARGE SCALE GENOMIC DNA]</scope>
    <source>
        <strain evidence="8 9">JCM 12603</strain>
    </source>
</reference>
<dbReference type="InterPro" id="IPR001940">
    <property type="entry name" value="Peptidase_S1C"/>
</dbReference>
<dbReference type="Pfam" id="PF13365">
    <property type="entry name" value="Trypsin_2"/>
    <property type="match status" value="1"/>
</dbReference>
<feature type="domain" description="PDZ" evidence="7">
    <location>
        <begin position="374"/>
        <end position="446"/>
    </location>
</feature>
<dbReference type="PANTHER" id="PTHR43343">
    <property type="entry name" value="PEPTIDASE S12"/>
    <property type="match status" value="1"/>
</dbReference>
<evidence type="ECO:0000256" key="6">
    <source>
        <dbReference type="SAM" id="Phobius"/>
    </source>
</evidence>
<feature type="compositionally biased region" description="Low complexity" evidence="5">
    <location>
        <begin position="23"/>
        <end position="33"/>
    </location>
</feature>
<organism evidence="8 9">
    <name type="scientific">Mycolicibacterium poriferae</name>
    <dbReference type="NCBI Taxonomy" id="39694"/>
    <lineage>
        <taxon>Bacteria</taxon>
        <taxon>Bacillati</taxon>
        <taxon>Actinomycetota</taxon>
        <taxon>Actinomycetes</taxon>
        <taxon>Mycobacteriales</taxon>
        <taxon>Mycobacteriaceae</taxon>
        <taxon>Mycolicibacterium</taxon>
    </lineage>
</organism>
<proteinExistence type="inferred from homology"/>
<evidence type="ECO:0000256" key="1">
    <source>
        <dbReference type="ARBA" id="ARBA00010541"/>
    </source>
</evidence>
<accession>A0A6N4VH57</accession>